<dbReference type="PANTHER" id="PTHR11014:SF63">
    <property type="entry name" value="METALLOPEPTIDASE, PUTATIVE (AFU_ORTHOLOGUE AFUA_6G09600)-RELATED"/>
    <property type="match status" value="1"/>
</dbReference>
<dbReference type="FunFam" id="3.30.70.360:FF:000001">
    <property type="entry name" value="N-acetyldiaminopimelate deacetylase"/>
    <property type="match status" value="1"/>
</dbReference>
<dbReference type="GO" id="GO:0046872">
    <property type="term" value="F:metal ion binding"/>
    <property type="evidence" value="ECO:0007669"/>
    <property type="project" value="UniProtKB-KW"/>
</dbReference>
<dbReference type="InterPro" id="IPR036264">
    <property type="entry name" value="Bact_exopeptidase_dim_dom"/>
</dbReference>
<dbReference type="Gene3D" id="3.30.70.360">
    <property type="match status" value="1"/>
</dbReference>
<feature type="binding site" evidence="2">
    <location>
        <position position="137"/>
    </location>
    <ligand>
        <name>Mn(2+)</name>
        <dbReference type="ChEBI" id="CHEBI:29035"/>
        <label>2</label>
    </ligand>
</feature>
<dbReference type="Gene3D" id="3.40.630.10">
    <property type="entry name" value="Zn peptidases"/>
    <property type="match status" value="1"/>
</dbReference>
<feature type="binding site" evidence="2">
    <location>
        <position position="165"/>
    </location>
    <ligand>
        <name>Mn(2+)</name>
        <dbReference type="ChEBI" id="CHEBI:29035"/>
        <label>2</label>
    </ligand>
</feature>
<gene>
    <name evidence="4" type="ORF">Pme01_40690</name>
</gene>
<dbReference type="PANTHER" id="PTHR11014">
    <property type="entry name" value="PEPTIDASE M20 FAMILY MEMBER"/>
    <property type="match status" value="1"/>
</dbReference>
<evidence type="ECO:0000259" key="3">
    <source>
        <dbReference type="Pfam" id="PF07687"/>
    </source>
</evidence>
<proteinExistence type="predicted"/>
<dbReference type="GO" id="GO:0019877">
    <property type="term" value="P:diaminopimelate biosynthetic process"/>
    <property type="evidence" value="ECO:0007669"/>
    <property type="project" value="UniProtKB-ARBA"/>
</dbReference>
<dbReference type="NCBIfam" id="TIGR01891">
    <property type="entry name" value="amidohydrolases"/>
    <property type="match status" value="1"/>
</dbReference>
<feature type="binding site" evidence="2">
    <location>
        <position position="368"/>
    </location>
    <ligand>
        <name>Mn(2+)</name>
        <dbReference type="ChEBI" id="CHEBI:29035"/>
        <label>2</label>
    </ligand>
</feature>
<feature type="binding site" evidence="2">
    <location>
        <position position="103"/>
    </location>
    <ligand>
        <name>Mn(2+)</name>
        <dbReference type="ChEBI" id="CHEBI:29035"/>
        <label>2</label>
    </ligand>
</feature>
<dbReference type="CDD" id="cd03886">
    <property type="entry name" value="M20_Acy1"/>
    <property type="match status" value="1"/>
</dbReference>
<dbReference type="PIRSF" id="PIRSF005962">
    <property type="entry name" value="Pept_M20D_amidohydro"/>
    <property type="match status" value="1"/>
</dbReference>
<reference evidence="4" key="1">
    <citation type="submission" date="2021-01" db="EMBL/GenBank/DDBJ databases">
        <title>Whole genome shotgun sequence of Planosporangium mesophilum NBRC 109066.</title>
        <authorList>
            <person name="Komaki H."/>
            <person name="Tamura T."/>
        </authorList>
    </citation>
    <scope>NUCLEOTIDE SEQUENCE</scope>
    <source>
        <strain evidence="4">NBRC 109066</strain>
    </source>
</reference>
<evidence type="ECO:0000256" key="2">
    <source>
        <dbReference type="PIRSR" id="PIRSR005962-1"/>
    </source>
</evidence>
<dbReference type="GO" id="GO:0050118">
    <property type="term" value="F:N-acetyldiaminopimelate deacetylase activity"/>
    <property type="evidence" value="ECO:0007669"/>
    <property type="project" value="UniProtKB-ARBA"/>
</dbReference>
<keyword evidence="2" id="KW-0479">Metal-binding</keyword>
<feature type="domain" description="Peptidase M20 dimerisation" evidence="3">
    <location>
        <begin position="189"/>
        <end position="279"/>
    </location>
</feature>
<dbReference type="RefSeq" id="WP_168116524.1">
    <property type="nucleotide sequence ID" value="NZ_BOON01000038.1"/>
</dbReference>
<feature type="binding site" evidence="2">
    <location>
        <position position="101"/>
    </location>
    <ligand>
        <name>Mn(2+)</name>
        <dbReference type="ChEBI" id="CHEBI:29035"/>
        <label>2</label>
    </ligand>
</feature>
<dbReference type="Proteomes" id="UP000599074">
    <property type="component" value="Unassembled WGS sequence"/>
</dbReference>
<dbReference type="Pfam" id="PF01546">
    <property type="entry name" value="Peptidase_M20"/>
    <property type="match status" value="1"/>
</dbReference>
<evidence type="ECO:0000313" key="4">
    <source>
        <dbReference type="EMBL" id="GII24472.1"/>
    </source>
</evidence>
<keyword evidence="5" id="KW-1185">Reference proteome</keyword>
<dbReference type="SUPFAM" id="SSF55031">
    <property type="entry name" value="Bacterial exopeptidase dimerisation domain"/>
    <property type="match status" value="1"/>
</dbReference>
<dbReference type="InterPro" id="IPR011650">
    <property type="entry name" value="Peptidase_M20_dimer"/>
</dbReference>
<keyword evidence="2" id="KW-0464">Manganese</keyword>
<comment type="cofactor">
    <cofactor evidence="2">
        <name>Mn(2+)</name>
        <dbReference type="ChEBI" id="CHEBI:29035"/>
    </cofactor>
    <text evidence="2">The Mn(2+) ion enhances activity.</text>
</comment>
<protein>
    <submittedName>
        <fullName evidence="4">Amidohydrolase</fullName>
    </submittedName>
</protein>
<keyword evidence="1" id="KW-0378">Hydrolase</keyword>
<dbReference type="SUPFAM" id="SSF53187">
    <property type="entry name" value="Zn-dependent exopeptidases"/>
    <property type="match status" value="1"/>
</dbReference>
<sequence>MALHRTAEAMRADLVSLRRALHREPEIGLYLPGTQARLLAALDGLPLEITTGRSLSSVTAVLRGAAPGPSVLLRADMDALPVTELAGVPYASAIEGAMHACGHDLHMAMLVGAARLLSGVRDRIAGDVIFMFQPAEEGPGGAEIMIKEGVLEASGNRPIAAYGLHVSAARQPYGYFTTRPGPLMASVDTLRVVVTGAGGHGSQPQYAKDPIPATCEMVLALQTYVTRTHDIFDPVVVTVGSLHAGTADNVIPAQARFEATIRSFSPYARERVCRGVTEVVTGIAQAHGLGIDVRIEDGYPVTVNDDREARFVADTIGELFGPERFGWMAHPEPGAEDFSFVLERVPGTFAFLSACPPESDPATAAPNHSPHAVFDDGVLPDGARLLAELTFRRLAPPVPHS</sequence>
<dbReference type="InterPro" id="IPR002933">
    <property type="entry name" value="Peptidase_M20"/>
</dbReference>
<evidence type="ECO:0000313" key="5">
    <source>
        <dbReference type="Proteomes" id="UP000599074"/>
    </source>
</evidence>
<dbReference type="Pfam" id="PF07687">
    <property type="entry name" value="M20_dimer"/>
    <property type="match status" value="1"/>
</dbReference>
<accession>A0A8J3X1J9</accession>
<comment type="caution">
    <text evidence="4">The sequence shown here is derived from an EMBL/GenBank/DDBJ whole genome shotgun (WGS) entry which is preliminary data.</text>
</comment>
<evidence type="ECO:0000256" key="1">
    <source>
        <dbReference type="ARBA" id="ARBA00022801"/>
    </source>
</evidence>
<organism evidence="4 5">
    <name type="scientific">Planosporangium mesophilum</name>
    <dbReference type="NCBI Taxonomy" id="689768"/>
    <lineage>
        <taxon>Bacteria</taxon>
        <taxon>Bacillati</taxon>
        <taxon>Actinomycetota</taxon>
        <taxon>Actinomycetes</taxon>
        <taxon>Micromonosporales</taxon>
        <taxon>Micromonosporaceae</taxon>
        <taxon>Planosporangium</taxon>
    </lineage>
</organism>
<dbReference type="InterPro" id="IPR017439">
    <property type="entry name" value="Amidohydrolase"/>
</dbReference>
<dbReference type="AlphaFoldDB" id="A0A8J3X1J9"/>
<dbReference type="EMBL" id="BOON01000038">
    <property type="protein sequence ID" value="GII24472.1"/>
    <property type="molecule type" value="Genomic_DNA"/>
</dbReference>
<name>A0A8J3X1J9_9ACTN</name>